<reference evidence="1" key="1">
    <citation type="submission" date="2022-08" db="EMBL/GenBank/DDBJ databases">
        <title>Genome Sequence of Pycnoporus sanguineus.</title>
        <authorList>
            <person name="Buettner E."/>
        </authorList>
    </citation>
    <scope>NUCLEOTIDE SEQUENCE</scope>
    <source>
        <strain evidence="1">CG-C14</strain>
    </source>
</reference>
<name>A0ACC1MFK8_9APHY</name>
<sequence length="121" mass="13266">MVDRAADGRKALLDRGFIDRLPDLGESCASSSFTAARSYHPPLRPVRNSLSLNPYDDDDEEVDRPGGTARNLAEVAETNLDRVKALAAFSYYCLLAATHHLSSRYPEQTALCASPDFEPPP</sequence>
<keyword evidence="2" id="KW-1185">Reference proteome</keyword>
<comment type="caution">
    <text evidence="1">The sequence shown here is derived from an EMBL/GenBank/DDBJ whole genome shotgun (WGS) entry which is preliminary data.</text>
</comment>
<organism evidence="1 2">
    <name type="scientific">Trametes sanguinea</name>
    <dbReference type="NCBI Taxonomy" id="158606"/>
    <lineage>
        <taxon>Eukaryota</taxon>
        <taxon>Fungi</taxon>
        <taxon>Dikarya</taxon>
        <taxon>Basidiomycota</taxon>
        <taxon>Agaricomycotina</taxon>
        <taxon>Agaricomycetes</taxon>
        <taxon>Polyporales</taxon>
        <taxon>Polyporaceae</taxon>
        <taxon>Trametes</taxon>
    </lineage>
</organism>
<proteinExistence type="predicted"/>
<dbReference type="Proteomes" id="UP001144978">
    <property type="component" value="Unassembled WGS sequence"/>
</dbReference>
<protein>
    <submittedName>
        <fullName evidence="1">Uncharacterized protein</fullName>
    </submittedName>
</protein>
<gene>
    <name evidence="1" type="ORF">NUW54_g14267</name>
</gene>
<evidence type="ECO:0000313" key="2">
    <source>
        <dbReference type="Proteomes" id="UP001144978"/>
    </source>
</evidence>
<evidence type="ECO:0000313" key="1">
    <source>
        <dbReference type="EMBL" id="KAJ2963832.1"/>
    </source>
</evidence>
<accession>A0ACC1MFK8</accession>
<dbReference type="EMBL" id="JANSHE010007216">
    <property type="protein sequence ID" value="KAJ2963832.1"/>
    <property type="molecule type" value="Genomic_DNA"/>
</dbReference>